<feature type="domain" description="Sushi" evidence="4">
    <location>
        <begin position="1"/>
        <end position="48"/>
    </location>
</feature>
<protein>
    <submittedName>
        <fullName evidence="6">Limulus clotting factor C-like</fullName>
    </submittedName>
</protein>
<evidence type="ECO:0000256" key="2">
    <source>
        <dbReference type="PROSITE-ProRule" id="PRU00302"/>
    </source>
</evidence>
<dbReference type="SMART" id="SM00603">
    <property type="entry name" value="LCCL"/>
    <property type="match status" value="1"/>
</dbReference>
<evidence type="ECO:0000313" key="5">
    <source>
        <dbReference type="Proteomes" id="UP000695022"/>
    </source>
</evidence>
<reference evidence="6" key="1">
    <citation type="submission" date="2025-08" db="UniProtKB">
        <authorList>
            <consortium name="RefSeq"/>
        </authorList>
    </citation>
    <scope>IDENTIFICATION</scope>
</reference>
<dbReference type="Pfam" id="PF00084">
    <property type="entry name" value="Sushi"/>
    <property type="match status" value="1"/>
</dbReference>
<feature type="disulfide bond" evidence="2">
    <location>
        <begin position="19"/>
        <end position="46"/>
    </location>
</feature>
<keyword evidence="1 2" id="KW-1015">Disulfide bond</keyword>
<keyword evidence="5" id="KW-1185">Reference proteome</keyword>
<dbReference type="RefSeq" id="XP_014667370.1">
    <property type="nucleotide sequence ID" value="XM_014811884.1"/>
</dbReference>
<accession>A0ABM1E599</accession>
<feature type="domain" description="LCCL" evidence="3">
    <location>
        <begin position="50"/>
        <end position="147"/>
    </location>
</feature>
<dbReference type="SUPFAM" id="SSF57535">
    <property type="entry name" value="Complement control module/SCR domain"/>
    <property type="match status" value="1"/>
</dbReference>
<dbReference type="PANTHER" id="PTHR31331">
    <property type="entry name" value="LCCL DOMAIN PROTEIN (AFU_ORTHOLOGUE AFUA_5G08630)"/>
    <property type="match status" value="1"/>
</dbReference>
<evidence type="ECO:0000256" key="1">
    <source>
        <dbReference type="ARBA" id="ARBA00023157"/>
    </source>
</evidence>
<comment type="caution">
    <text evidence="2">Lacks conserved residue(s) required for the propagation of feature annotation.</text>
</comment>
<dbReference type="InterPro" id="IPR004043">
    <property type="entry name" value="LCCL"/>
</dbReference>
<dbReference type="Gene3D" id="2.10.70.10">
    <property type="entry name" value="Complement Module, domain 1"/>
    <property type="match status" value="1"/>
</dbReference>
<evidence type="ECO:0000259" key="3">
    <source>
        <dbReference type="PROSITE" id="PS50820"/>
    </source>
</evidence>
<dbReference type="SUPFAM" id="SSF69848">
    <property type="entry name" value="LCCL domain"/>
    <property type="match status" value="1"/>
</dbReference>
<keyword evidence="2" id="KW-0768">Sushi</keyword>
<proteinExistence type="predicted"/>
<evidence type="ECO:0000259" key="4">
    <source>
        <dbReference type="PROSITE" id="PS50923"/>
    </source>
</evidence>
<gene>
    <name evidence="6" type="primary">LOC106808952</name>
</gene>
<dbReference type="InterPro" id="IPR035976">
    <property type="entry name" value="Sushi/SCR/CCP_sf"/>
</dbReference>
<dbReference type="PROSITE" id="PS50820">
    <property type="entry name" value="LCCL"/>
    <property type="match status" value="1"/>
</dbReference>
<dbReference type="InterPro" id="IPR000436">
    <property type="entry name" value="Sushi_SCR_CCP_dom"/>
</dbReference>
<dbReference type="GeneID" id="106808952"/>
<dbReference type="Pfam" id="PF03815">
    <property type="entry name" value="LCCL"/>
    <property type="match status" value="1"/>
</dbReference>
<dbReference type="Gene3D" id="2.170.130.20">
    <property type="entry name" value="LCCL-like domain"/>
    <property type="match status" value="1"/>
</dbReference>
<dbReference type="CDD" id="cd00033">
    <property type="entry name" value="CCP"/>
    <property type="match status" value="1"/>
</dbReference>
<name>A0ABM1E599_PRICU</name>
<sequence length="198" mass="20735">MRGNHTLRFARGATLHYWCHYRESLTGSNQRTCLDDGTWSGYEPACEQRSELQTECTTTAAEVVGPAGVPVRVQCPPGCAAADDGVVYGTGIYRSDSHMCAAAVHAGKLSMAGGSVLVINNGRYSNFLRSKAHGMHSLAAVAAGDSFRFEGRVVPDSLTLQSASYGGAALGFAPSRAGVVACAAMAWFTTAARLAAVQ</sequence>
<dbReference type="InterPro" id="IPR036609">
    <property type="entry name" value="LCCL_sf"/>
</dbReference>
<dbReference type="PANTHER" id="PTHR31331:SF1">
    <property type="entry name" value="CYSTEINE RICH SECRETORY PROTEIN LCCL DOMAIN CONTAINING 2"/>
    <property type="match status" value="1"/>
</dbReference>
<evidence type="ECO:0000313" key="6">
    <source>
        <dbReference type="RefSeq" id="XP_014667370.1"/>
    </source>
</evidence>
<organism evidence="5 6">
    <name type="scientific">Priapulus caudatus</name>
    <name type="common">Priapulid worm</name>
    <dbReference type="NCBI Taxonomy" id="37621"/>
    <lineage>
        <taxon>Eukaryota</taxon>
        <taxon>Metazoa</taxon>
        <taxon>Ecdysozoa</taxon>
        <taxon>Scalidophora</taxon>
        <taxon>Priapulida</taxon>
        <taxon>Priapulimorpha</taxon>
        <taxon>Priapulimorphida</taxon>
        <taxon>Priapulidae</taxon>
        <taxon>Priapulus</taxon>
    </lineage>
</organism>
<dbReference type="InterPro" id="IPR051957">
    <property type="entry name" value="CRISP-LCCL_domain"/>
</dbReference>
<dbReference type="PROSITE" id="PS50923">
    <property type="entry name" value="SUSHI"/>
    <property type="match status" value="1"/>
</dbReference>
<dbReference type="Proteomes" id="UP000695022">
    <property type="component" value="Unplaced"/>
</dbReference>